<organism evidence="3 4">
    <name type="scientific">Grifola frondosa</name>
    <name type="common">Maitake</name>
    <name type="synonym">Polyporus frondosus</name>
    <dbReference type="NCBI Taxonomy" id="5627"/>
    <lineage>
        <taxon>Eukaryota</taxon>
        <taxon>Fungi</taxon>
        <taxon>Dikarya</taxon>
        <taxon>Basidiomycota</taxon>
        <taxon>Agaricomycotina</taxon>
        <taxon>Agaricomycetes</taxon>
        <taxon>Polyporales</taxon>
        <taxon>Grifolaceae</taxon>
        <taxon>Grifola</taxon>
    </lineage>
</organism>
<dbReference type="Proteomes" id="UP000092993">
    <property type="component" value="Unassembled WGS sequence"/>
</dbReference>
<keyword evidence="2" id="KW-1133">Transmembrane helix</keyword>
<evidence type="ECO:0000313" key="3">
    <source>
        <dbReference type="EMBL" id="OBZ75795.1"/>
    </source>
</evidence>
<feature type="transmembrane region" description="Helical" evidence="2">
    <location>
        <begin position="99"/>
        <end position="116"/>
    </location>
</feature>
<evidence type="ECO:0000256" key="1">
    <source>
        <dbReference type="SAM" id="MobiDB-lite"/>
    </source>
</evidence>
<keyword evidence="2" id="KW-0812">Transmembrane</keyword>
<evidence type="ECO:0000313" key="4">
    <source>
        <dbReference type="Proteomes" id="UP000092993"/>
    </source>
</evidence>
<feature type="region of interest" description="Disordered" evidence="1">
    <location>
        <begin position="1"/>
        <end position="27"/>
    </location>
</feature>
<proteinExistence type="predicted"/>
<feature type="transmembrane region" description="Helical" evidence="2">
    <location>
        <begin position="58"/>
        <end position="79"/>
    </location>
</feature>
<name>A0A1C7MFV2_GRIFR</name>
<keyword evidence="2" id="KW-0472">Membrane</keyword>
<feature type="transmembrane region" description="Helical" evidence="2">
    <location>
        <begin position="34"/>
        <end position="51"/>
    </location>
</feature>
<accession>A0A1C7MFV2</accession>
<keyword evidence="4" id="KW-1185">Reference proteome</keyword>
<comment type="caution">
    <text evidence="3">The sequence shown here is derived from an EMBL/GenBank/DDBJ whole genome shotgun (WGS) entry which is preliminary data.</text>
</comment>
<sequence>MSSEIELDDLSSPPKQEDESLSGGVTPPKDDQVVTVWAWVSSILLLTLEWIGEPTTPLEAFLALHTGILLIAIALAIVFNVPSAPVTTPSTDQVAQGHPLLAPLSGACILIAFLSYNTTSVGSLAFLLFLGSATVGLWGLWR</sequence>
<gene>
    <name evidence="3" type="ORF">A0H81_04325</name>
</gene>
<feature type="transmembrane region" description="Helical" evidence="2">
    <location>
        <begin position="123"/>
        <end position="141"/>
    </location>
</feature>
<dbReference type="EMBL" id="LUGG01000004">
    <property type="protein sequence ID" value="OBZ75795.1"/>
    <property type="molecule type" value="Genomic_DNA"/>
</dbReference>
<dbReference type="AlphaFoldDB" id="A0A1C7MFV2"/>
<dbReference type="STRING" id="5627.A0A1C7MFV2"/>
<protein>
    <submittedName>
        <fullName evidence="3">Uncharacterized protein</fullName>
    </submittedName>
</protein>
<dbReference type="OrthoDB" id="2550114at2759"/>
<evidence type="ECO:0000256" key="2">
    <source>
        <dbReference type="SAM" id="Phobius"/>
    </source>
</evidence>
<reference evidence="3 4" key="1">
    <citation type="submission" date="2016-03" db="EMBL/GenBank/DDBJ databases">
        <title>Whole genome sequencing of Grifola frondosa 9006-11.</title>
        <authorList>
            <person name="Min B."/>
            <person name="Park H."/>
            <person name="Kim J.-G."/>
            <person name="Cho H."/>
            <person name="Oh Y.-L."/>
            <person name="Kong W.-S."/>
            <person name="Choi I.-G."/>
        </authorList>
    </citation>
    <scope>NUCLEOTIDE SEQUENCE [LARGE SCALE GENOMIC DNA]</scope>
    <source>
        <strain evidence="3 4">9006-11</strain>
    </source>
</reference>